<feature type="domain" description="Ribonuclease H1 N-terminal" evidence="2">
    <location>
        <begin position="236"/>
        <end position="276"/>
    </location>
</feature>
<dbReference type="Gene3D" id="3.40.970.10">
    <property type="entry name" value="Ribonuclease H1, N-terminal domain"/>
    <property type="match status" value="1"/>
</dbReference>
<dbReference type="Pfam" id="PF01693">
    <property type="entry name" value="Cauli_VI"/>
    <property type="match status" value="2"/>
</dbReference>
<organism evidence="3 4">
    <name type="scientific">Athelia psychrophila</name>
    <dbReference type="NCBI Taxonomy" id="1759441"/>
    <lineage>
        <taxon>Eukaryota</taxon>
        <taxon>Fungi</taxon>
        <taxon>Dikarya</taxon>
        <taxon>Basidiomycota</taxon>
        <taxon>Agaricomycotina</taxon>
        <taxon>Agaricomycetes</taxon>
        <taxon>Agaricomycetidae</taxon>
        <taxon>Atheliales</taxon>
        <taxon>Atheliaceae</taxon>
        <taxon>Athelia</taxon>
    </lineage>
</organism>
<dbReference type="InterPro" id="IPR037056">
    <property type="entry name" value="RNase_H1_N_sf"/>
</dbReference>
<dbReference type="AlphaFoldDB" id="A0A166SL28"/>
<dbReference type="STRING" id="436010.A0A166SL28"/>
<sequence>MTLLMPGSTNSSWIASTIGPATTAATAVWHSLHSSIVAQLPRPLVNSFYDGFTNHEDLYPNQWHLSSYLGYTVLYSLTEATRKSSPDNLAILENVPTVLLTIPHHWPYEKLMRQHASHISQGYPGGKATRIRTNAQPQHGRHKNFYVVYEGLEPGIYLTWDNTFEQVNQVPHNNYKGFDERLQAERAYLITYTMGGVCRLPPRGTPDGHVSPAVPIPVRLMERFAALPNKYLGEGWYTVFKGKTPSVYPSWGLTATQVIGANLSAFRKYPTKDEAYGAFAAAQRAGHVAHLQHMSLYMSKHREEDRAKAHCCAKGAGAKTKLAEPPLVSNSSVSSTTTFPPLPSTPEGTNKELFAQEWMWLTSRHHMVAIQCWILDLEWKWGPVDQWGSTFEAESP</sequence>
<keyword evidence="4" id="KW-1185">Reference proteome</keyword>
<evidence type="ECO:0000256" key="1">
    <source>
        <dbReference type="SAM" id="MobiDB-lite"/>
    </source>
</evidence>
<feature type="compositionally biased region" description="Low complexity" evidence="1">
    <location>
        <begin position="324"/>
        <end position="339"/>
    </location>
</feature>
<accession>A0A166SL28</accession>
<feature type="domain" description="Ribonuclease H1 N-terminal" evidence="2">
    <location>
        <begin position="145"/>
        <end position="186"/>
    </location>
</feature>
<feature type="region of interest" description="Disordered" evidence="1">
    <location>
        <begin position="324"/>
        <end position="347"/>
    </location>
</feature>
<dbReference type="InterPro" id="IPR009027">
    <property type="entry name" value="Ribosomal_bL9/RNase_H1_N"/>
</dbReference>
<evidence type="ECO:0000313" key="3">
    <source>
        <dbReference type="EMBL" id="KZP29570.1"/>
    </source>
</evidence>
<proteinExistence type="predicted"/>
<evidence type="ECO:0000259" key="2">
    <source>
        <dbReference type="Pfam" id="PF01693"/>
    </source>
</evidence>
<reference evidence="3 4" key="1">
    <citation type="journal article" date="2016" name="Mol. Biol. Evol.">
        <title>Comparative Genomics of Early-Diverging Mushroom-Forming Fungi Provides Insights into the Origins of Lignocellulose Decay Capabilities.</title>
        <authorList>
            <person name="Nagy L.G."/>
            <person name="Riley R."/>
            <person name="Tritt A."/>
            <person name="Adam C."/>
            <person name="Daum C."/>
            <person name="Floudas D."/>
            <person name="Sun H."/>
            <person name="Yadav J.S."/>
            <person name="Pangilinan J."/>
            <person name="Larsson K.H."/>
            <person name="Matsuura K."/>
            <person name="Barry K."/>
            <person name="Labutti K."/>
            <person name="Kuo R."/>
            <person name="Ohm R.A."/>
            <person name="Bhattacharya S.S."/>
            <person name="Shirouzu T."/>
            <person name="Yoshinaga Y."/>
            <person name="Martin F.M."/>
            <person name="Grigoriev I.V."/>
            <person name="Hibbett D.S."/>
        </authorList>
    </citation>
    <scope>NUCLEOTIDE SEQUENCE [LARGE SCALE GENOMIC DNA]</scope>
    <source>
        <strain evidence="3 4">CBS 109695</strain>
    </source>
</reference>
<dbReference type="InterPro" id="IPR011320">
    <property type="entry name" value="RNase_H1_N"/>
</dbReference>
<dbReference type="EMBL" id="KV417498">
    <property type="protein sequence ID" value="KZP29570.1"/>
    <property type="molecule type" value="Genomic_DNA"/>
</dbReference>
<dbReference type="OrthoDB" id="3270804at2759"/>
<name>A0A166SL28_9AGAM</name>
<protein>
    <recommendedName>
        <fullName evidence="2">Ribonuclease H1 N-terminal domain-containing protein</fullName>
    </recommendedName>
</protein>
<gene>
    <name evidence="3" type="ORF">FIBSPDRAFT_884963</name>
</gene>
<dbReference type="SUPFAM" id="SSF55658">
    <property type="entry name" value="L9 N-domain-like"/>
    <property type="match status" value="2"/>
</dbReference>
<dbReference type="Proteomes" id="UP000076532">
    <property type="component" value="Unassembled WGS sequence"/>
</dbReference>
<evidence type="ECO:0000313" key="4">
    <source>
        <dbReference type="Proteomes" id="UP000076532"/>
    </source>
</evidence>